<proteinExistence type="predicted"/>
<protein>
    <submittedName>
        <fullName evidence="2">VOC family protein</fullName>
    </submittedName>
</protein>
<gene>
    <name evidence="2" type="ORF">ACFOZY_00655</name>
</gene>
<dbReference type="PROSITE" id="PS51819">
    <property type="entry name" value="VOC"/>
    <property type="match status" value="1"/>
</dbReference>
<dbReference type="EMBL" id="JBHSEC010000001">
    <property type="protein sequence ID" value="MFC4408935.1"/>
    <property type="molecule type" value="Genomic_DNA"/>
</dbReference>
<evidence type="ECO:0000313" key="2">
    <source>
        <dbReference type="EMBL" id="MFC4408935.1"/>
    </source>
</evidence>
<dbReference type="Proteomes" id="UP001595817">
    <property type="component" value="Unassembled WGS sequence"/>
</dbReference>
<dbReference type="InterPro" id="IPR028973">
    <property type="entry name" value="PhnB-like"/>
</dbReference>
<reference evidence="3" key="1">
    <citation type="journal article" date="2019" name="Int. J. Syst. Evol. Microbiol.">
        <title>The Global Catalogue of Microorganisms (GCM) 10K type strain sequencing project: providing services to taxonomists for standard genome sequencing and annotation.</title>
        <authorList>
            <consortium name="The Broad Institute Genomics Platform"/>
            <consortium name="The Broad Institute Genome Sequencing Center for Infectious Disease"/>
            <person name="Wu L."/>
            <person name="Ma J."/>
        </authorList>
    </citation>
    <scope>NUCLEOTIDE SEQUENCE [LARGE SCALE GENOMIC DNA]</scope>
    <source>
        <strain evidence="3">CCUG 59778</strain>
    </source>
</reference>
<dbReference type="InterPro" id="IPR029068">
    <property type="entry name" value="Glyas_Bleomycin-R_OHBP_Dase"/>
</dbReference>
<dbReference type="InterPro" id="IPR037523">
    <property type="entry name" value="VOC_core"/>
</dbReference>
<dbReference type="Gene3D" id="3.30.720.110">
    <property type="match status" value="1"/>
</dbReference>
<dbReference type="CDD" id="cd06588">
    <property type="entry name" value="PhnB_like"/>
    <property type="match status" value="1"/>
</dbReference>
<dbReference type="PANTHER" id="PTHR33990:SF4">
    <property type="entry name" value="PHNB-LIKE DOMAIN-CONTAINING PROTEIN"/>
    <property type="match status" value="1"/>
</dbReference>
<dbReference type="SUPFAM" id="SSF54593">
    <property type="entry name" value="Glyoxalase/Bleomycin resistance protein/Dihydroxybiphenyl dioxygenase"/>
    <property type="match status" value="1"/>
</dbReference>
<accession>A0ABV8X4D7</accession>
<comment type="caution">
    <text evidence="2">The sequence shown here is derived from an EMBL/GenBank/DDBJ whole genome shotgun (WGS) entry which is preliminary data.</text>
</comment>
<organism evidence="2 3">
    <name type="scientific">Chungangia koreensis</name>
    <dbReference type="NCBI Taxonomy" id="752657"/>
    <lineage>
        <taxon>Bacteria</taxon>
        <taxon>Bacillati</taxon>
        <taxon>Bacillota</taxon>
        <taxon>Bacilli</taxon>
        <taxon>Lactobacillales</taxon>
        <taxon>Chungangia</taxon>
    </lineage>
</organism>
<dbReference type="Gene3D" id="3.30.720.100">
    <property type="match status" value="1"/>
</dbReference>
<feature type="domain" description="VOC" evidence="1">
    <location>
        <begin position="4"/>
        <end position="124"/>
    </location>
</feature>
<dbReference type="Pfam" id="PF06983">
    <property type="entry name" value="3-dmu-9_3-mt"/>
    <property type="match status" value="1"/>
</dbReference>
<name>A0ABV8X4D7_9LACT</name>
<sequence length="124" mass="13910">MTQQIHTFLMFEGKAKEAIDLYIEVFGGEIVNLIPNETGGVMHAIFSIKGQEFMAIDSSVHHEFTFTPAISMMVACESEEEIDRVYARLADGGLELMALGDLPGFKKFGWVQDKFGVSWQLTWS</sequence>
<keyword evidence="3" id="KW-1185">Reference proteome</keyword>
<evidence type="ECO:0000259" key="1">
    <source>
        <dbReference type="PROSITE" id="PS51819"/>
    </source>
</evidence>
<evidence type="ECO:0000313" key="3">
    <source>
        <dbReference type="Proteomes" id="UP001595817"/>
    </source>
</evidence>
<dbReference type="PANTHER" id="PTHR33990">
    <property type="entry name" value="PROTEIN YJDN-RELATED"/>
    <property type="match status" value="1"/>
</dbReference>
<dbReference type="RefSeq" id="WP_378151159.1">
    <property type="nucleotide sequence ID" value="NZ_JBHSEC010000001.1"/>
</dbReference>
<dbReference type="PIRSF" id="PIRSF021700">
    <property type="entry name" value="3_dmu_93_MTrfase"/>
    <property type="match status" value="1"/>
</dbReference>
<dbReference type="InterPro" id="IPR009725">
    <property type="entry name" value="3_dmu_93_MTrfase"/>
</dbReference>